<name>A0A9D4MTG4_DREPO</name>
<keyword evidence="2" id="KW-1185">Reference proteome</keyword>
<reference evidence="1" key="2">
    <citation type="submission" date="2020-11" db="EMBL/GenBank/DDBJ databases">
        <authorList>
            <person name="McCartney M.A."/>
            <person name="Auch B."/>
            <person name="Kono T."/>
            <person name="Mallez S."/>
            <person name="Becker A."/>
            <person name="Gohl D.M."/>
            <person name="Silverstein K.A.T."/>
            <person name="Koren S."/>
            <person name="Bechman K.B."/>
            <person name="Herman A."/>
            <person name="Abrahante J.E."/>
            <person name="Garbe J."/>
        </authorList>
    </citation>
    <scope>NUCLEOTIDE SEQUENCE</scope>
    <source>
        <strain evidence="1">Duluth1</strain>
        <tissue evidence="1">Whole animal</tissue>
    </source>
</reference>
<dbReference type="EMBL" id="JAIWYP010000001">
    <property type="protein sequence ID" value="KAH3881469.1"/>
    <property type="molecule type" value="Genomic_DNA"/>
</dbReference>
<proteinExistence type="predicted"/>
<organism evidence="1 2">
    <name type="scientific">Dreissena polymorpha</name>
    <name type="common">Zebra mussel</name>
    <name type="synonym">Mytilus polymorpha</name>
    <dbReference type="NCBI Taxonomy" id="45954"/>
    <lineage>
        <taxon>Eukaryota</taxon>
        <taxon>Metazoa</taxon>
        <taxon>Spiralia</taxon>
        <taxon>Lophotrochozoa</taxon>
        <taxon>Mollusca</taxon>
        <taxon>Bivalvia</taxon>
        <taxon>Autobranchia</taxon>
        <taxon>Heteroconchia</taxon>
        <taxon>Euheterodonta</taxon>
        <taxon>Imparidentia</taxon>
        <taxon>Neoheterodontei</taxon>
        <taxon>Myida</taxon>
        <taxon>Dreissenoidea</taxon>
        <taxon>Dreissenidae</taxon>
        <taxon>Dreissena</taxon>
    </lineage>
</organism>
<comment type="caution">
    <text evidence="1">The sequence shown here is derived from an EMBL/GenBank/DDBJ whole genome shotgun (WGS) entry which is preliminary data.</text>
</comment>
<dbReference type="AlphaFoldDB" id="A0A9D4MTG4"/>
<accession>A0A9D4MTG4</accession>
<evidence type="ECO:0000313" key="2">
    <source>
        <dbReference type="Proteomes" id="UP000828390"/>
    </source>
</evidence>
<sequence>MLRSIREFLQEAYVLMIMFFNPILSYTEPVIVDGKGDLLGECYPRRPEIRNTDIA</sequence>
<evidence type="ECO:0000313" key="1">
    <source>
        <dbReference type="EMBL" id="KAH3881469.1"/>
    </source>
</evidence>
<dbReference type="Proteomes" id="UP000828390">
    <property type="component" value="Unassembled WGS sequence"/>
</dbReference>
<reference evidence="1" key="1">
    <citation type="journal article" date="2019" name="bioRxiv">
        <title>The Genome of the Zebra Mussel, Dreissena polymorpha: A Resource for Invasive Species Research.</title>
        <authorList>
            <person name="McCartney M.A."/>
            <person name="Auch B."/>
            <person name="Kono T."/>
            <person name="Mallez S."/>
            <person name="Zhang Y."/>
            <person name="Obille A."/>
            <person name="Becker A."/>
            <person name="Abrahante J.E."/>
            <person name="Garbe J."/>
            <person name="Badalamenti J.P."/>
            <person name="Herman A."/>
            <person name="Mangelson H."/>
            <person name="Liachko I."/>
            <person name="Sullivan S."/>
            <person name="Sone E.D."/>
            <person name="Koren S."/>
            <person name="Silverstein K.A.T."/>
            <person name="Beckman K.B."/>
            <person name="Gohl D.M."/>
        </authorList>
    </citation>
    <scope>NUCLEOTIDE SEQUENCE</scope>
    <source>
        <strain evidence="1">Duluth1</strain>
        <tissue evidence="1">Whole animal</tissue>
    </source>
</reference>
<protein>
    <submittedName>
        <fullName evidence="1">Uncharacterized protein</fullName>
    </submittedName>
</protein>
<gene>
    <name evidence="1" type="ORF">DPMN_005395</name>
</gene>